<evidence type="ECO:0000313" key="2">
    <source>
        <dbReference type="EMBL" id="MDQ0221727.1"/>
    </source>
</evidence>
<dbReference type="EMBL" id="JAUSTM010000002">
    <property type="protein sequence ID" value="MDQ0221727.1"/>
    <property type="molecule type" value="Genomic_DNA"/>
</dbReference>
<gene>
    <name evidence="2" type="ORF">J2S23_000259</name>
</gene>
<evidence type="ECO:0000259" key="1">
    <source>
        <dbReference type="PROSITE" id="PS51186"/>
    </source>
</evidence>
<dbReference type="Pfam" id="PF13302">
    <property type="entry name" value="Acetyltransf_3"/>
    <property type="match status" value="1"/>
</dbReference>
<dbReference type="PANTHER" id="PTHR43792">
    <property type="entry name" value="GNAT FAMILY, PUTATIVE (AFU_ORTHOLOGUE AFUA_3G00765)-RELATED-RELATED"/>
    <property type="match status" value="1"/>
</dbReference>
<accession>A0ABT9YP12</accession>
<dbReference type="Gene3D" id="3.40.630.30">
    <property type="match status" value="1"/>
</dbReference>
<organism evidence="2 3">
    <name type="scientific">Streptococcus moroccensis</name>
    <dbReference type="NCBI Taxonomy" id="1451356"/>
    <lineage>
        <taxon>Bacteria</taxon>
        <taxon>Bacillati</taxon>
        <taxon>Bacillota</taxon>
        <taxon>Bacilli</taxon>
        <taxon>Lactobacillales</taxon>
        <taxon>Streptococcaceae</taxon>
        <taxon>Streptococcus</taxon>
    </lineage>
</organism>
<dbReference type="PANTHER" id="PTHR43792:SF1">
    <property type="entry name" value="N-ACETYLTRANSFERASE DOMAIN-CONTAINING PROTEIN"/>
    <property type="match status" value="1"/>
</dbReference>
<comment type="caution">
    <text evidence="2">The sequence shown here is derived from an EMBL/GenBank/DDBJ whole genome shotgun (WGS) entry which is preliminary data.</text>
</comment>
<evidence type="ECO:0000313" key="3">
    <source>
        <dbReference type="Proteomes" id="UP001223079"/>
    </source>
</evidence>
<protein>
    <submittedName>
        <fullName evidence="2">RimJ/RimL family protein N-acetyltransferase</fullName>
    </submittedName>
</protein>
<sequence length="140" mass="16264">MCDKDWFNSLIDRHGTLWEQDQVYIFAVFLKSGEHLGMLNIATLARADMQCGELGYVFHNQYWGNGYAFEATSALLKSAYEKLCFHHIEAQITPGNTWSEQLSKRLGLSYETTRKNFAFEKGKWIDKMIYSVNLHNDILE</sequence>
<proteinExistence type="predicted"/>
<dbReference type="Proteomes" id="UP001223079">
    <property type="component" value="Unassembled WGS sequence"/>
</dbReference>
<keyword evidence="3" id="KW-1185">Reference proteome</keyword>
<reference evidence="2 3" key="1">
    <citation type="submission" date="2023-07" db="EMBL/GenBank/DDBJ databases">
        <title>Genomic Encyclopedia of Type Strains, Phase IV (KMG-IV): sequencing the most valuable type-strain genomes for metagenomic binning, comparative biology and taxonomic classification.</title>
        <authorList>
            <person name="Goeker M."/>
        </authorList>
    </citation>
    <scope>NUCLEOTIDE SEQUENCE [LARGE SCALE GENOMIC DNA]</scope>
    <source>
        <strain evidence="2 3">DSM 105143</strain>
    </source>
</reference>
<dbReference type="SUPFAM" id="SSF55729">
    <property type="entry name" value="Acyl-CoA N-acyltransferases (Nat)"/>
    <property type="match status" value="1"/>
</dbReference>
<dbReference type="PROSITE" id="PS51186">
    <property type="entry name" value="GNAT"/>
    <property type="match status" value="1"/>
</dbReference>
<name>A0ABT9YP12_9STRE</name>
<dbReference type="InterPro" id="IPR016181">
    <property type="entry name" value="Acyl_CoA_acyltransferase"/>
</dbReference>
<dbReference type="InterPro" id="IPR051531">
    <property type="entry name" value="N-acetyltransferase"/>
</dbReference>
<feature type="domain" description="N-acetyltransferase" evidence="1">
    <location>
        <begin position="1"/>
        <end position="126"/>
    </location>
</feature>
<dbReference type="InterPro" id="IPR000182">
    <property type="entry name" value="GNAT_dom"/>
</dbReference>